<dbReference type="RefSeq" id="XP_008100875.1">
    <property type="nucleotide sequence ID" value="XM_008102684.1"/>
</dbReference>
<dbReference type="HOGENOM" id="CLU_3124942_0_0_1"/>
<gene>
    <name evidence="1" type="ORF">GLRG_12001</name>
</gene>
<evidence type="ECO:0000313" key="1">
    <source>
        <dbReference type="EMBL" id="EFQ36855.1"/>
    </source>
</evidence>
<dbReference type="GeneID" id="24417364"/>
<reference evidence="2" key="1">
    <citation type="journal article" date="2012" name="Nat. Genet.">
        <title>Lifestyle transitions in plant pathogenic Colletotrichum fungi deciphered by genome and transcriptome analyses.</title>
        <authorList>
            <person name="O'Connell R.J."/>
            <person name="Thon M.R."/>
            <person name="Hacquard S."/>
            <person name="Amyotte S.G."/>
            <person name="Kleemann J."/>
            <person name="Torres M.F."/>
            <person name="Damm U."/>
            <person name="Buiate E.A."/>
            <person name="Epstein L."/>
            <person name="Alkan N."/>
            <person name="Altmueller J."/>
            <person name="Alvarado-Balderrama L."/>
            <person name="Bauser C.A."/>
            <person name="Becker C."/>
            <person name="Birren B.W."/>
            <person name="Chen Z."/>
            <person name="Choi J."/>
            <person name="Crouch J.A."/>
            <person name="Duvick J.P."/>
            <person name="Farman M.A."/>
            <person name="Gan P."/>
            <person name="Heiman D."/>
            <person name="Henrissat B."/>
            <person name="Howard R.J."/>
            <person name="Kabbage M."/>
            <person name="Koch C."/>
            <person name="Kracher B."/>
            <person name="Kubo Y."/>
            <person name="Law A.D."/>
            <person name="Lebrun M.-H."/>
            <person name="Lee Y.-H."/>
            <person name="Miyara I."/>
            <person name="Moore N."/>
            <person name="Neumann U."/>
            <person name="Nordstroem K."/>
            <person name="Panaccione D.G."/>
            <person name="Panstruga R."/>
            <person name="Place M."/>
            <person name="Proctor R.H."/>
            <person name="Prusky D."/>
            <person name="Rech G."/>
            <person name="Reinhardt R."/>
            <person name="Rollins J.A."/>
            <person name="Rounsley S."/>
            <person name="Schardl C.L."/>
            <person name="Schwartz D.C."/>
            <person name="Shenoy N."/>
            <person name="Shirasu K."/>
            <person name="Sikhakolli U.R."/>
            <person name="Stueber K."/>
            <person name="Sukno S.A."/>
            <person name="Sweigard J.A."/>
            <person name="Takano Y."/>
            <person name="Takahara H."/>
            <person name="Trail F."/>
            <person name="van der Does H.C."/>
            <person name="Voll L.M."/>
            <person name="Will I."/>
            <person name="Young S."/>
            <person name="Zeng Q."/>
            <person name="Zhang J."/>
            <person name="Zhou S."/>
            <person name="Dickman M.B."/>
            <person name="Schulze-Lefert P."/>
            <person name="Ver Loren van Themaat E."/>
            <person name="Ma L.-J."/>
            <person name="Vaillancourt L.J."/>
        </authorList>
    </citation>
    <scope>NUCLEOTIDE SEQUENCE [LARGE SCALE GENOMIC DNA]</scope>
    <source>
        <strain evidence="2">M1.001 / M2 / FGSC 10212</strain>
    </source>
</reference>
<dbReference type="VEuPathDB" id="FungiDB:GLRG_12001"/>
<accession>E3R167</accession>
<evidence type="ECO:0000313" key="2">
    <source>
        <dbReference type="Proteomes" id="UP000008782"/>
    </source>
</evidence>
<protein>
    <submittedName>
        <fullName evidence="1">Uncharacterized protein</fullName>
    </submittedName>
</protein>
<organism evidence="2">
    <name type="scientific">Colletotrichum graminicola (strain M1.001 / M2 / FGSC 10212)</name>
    <name type="common">Maize anthracnose fungus</name>
    <name type="synonym">Glomerella graminicola</name>
    <dbReference type="NCBI Taxonomy" id="645133"/>
    <lineage>
        <taxon>Eukaryota</taxon>
        <taxon>Fungi</taxon>
        <taxon>Dikarya</taxon>
        <taxon>Ascomycota</taxon>
        <taxon>Pezizomycotina</taxon>
        <taxon>Sordariomycetes</taxon>
        <taxon>Hypocreomycetidae</taxon>
        <taxon>Glomerellales</taxon>
        <taxon>Glomerellaceae</taxon>
        <taxon>Colletotrichum</taxon>
        <taxon>Colletotrichum graminicola species complex</taxon>
    </lineage>
</organism>
<name>E3R167_COLGM</name>
<dbReference type="AlphaFoldDB" id="E3R167"/>
<dbReference type="Proteomes" id="UP000008782">
    <property type="component" value="Unassembled WGS sequence"/>
</dbReference>
<proteinExistence type="predicted"/>
<keyword evidence="2" id="KW-1185">Reference proteome</keyword>
<dbReference type="EMBL" id="GG697680">
    <property type="protein sequence ID" value="EFQ36855.1"/>
    <property type="molecule type" value="Genomic_DNA"/>
</dbReference>
<sequence>MGTIVCREDGIAARELVTIGMRSVASRIGKSDISILSPMHYILWGDLASK</sequence>